<organism evidence="1 2">
    <name type="scientific">Cinchona calisaya</name>
    <dbReference type="NCBI Taxonomy" id="153742"/>
    <lineage>
        <taxon>Eukaryota</taxon>
        <taxon>Viridiplantae</taxon>
        <taxon>Streptophyta</taxon>
        <taxon>Embryophyta</taxon>
        <taxon>Tracheophyta</taxon>
        <taxon>Spermatophyta</taxon>
        <taxon>Magnoliopsida</taxon>
        <taxon>eudicotyledons</taxon>
        <taxon>Gunneridae</taxon>
        <taxon>Pentapetalae</taxon>
        <taxon>asterids</taxon>
        <taxon>lamiids</taxon>
        <taxon>Gentianales</taxon>
        <taxon>Rubiaceae</taxon>
        <taxon>Cinchonoideae</taxon>
        <taxon>Cinchoneae</taxon>
        <taxon>Cinchona</taxon>
    </lineage>
</organism>
<keyword evidence="2" id="KW-1185">Reference proteome</keyword>
<dbReference type="EMBL" id="JBJUIK010000005">
    <property type="protein sequence ID" value="KAL3528255.1"/>
    <property type="molecule type" value="Genomic_DNA"/>
</dbReference>
<sequence length="99" mass="11172">MSVRISKNGSILFSTYHMKIDISIGMNLLQIYVCEDKRLLGVQIKLYADAKENSPLALGCHTNLSSSFERKSLWVRTVDSYSVERAIERSPSCQLCALE</sequence>
<gene>
    <name evidence="1" type="ORF">ACH5RR_012911</name>
</gene>
<accession>A0ABD3ACR9</accession>
<evidence type="ECO:0000313" key="2">
    <source>
        <dbReference type="Proteomes" id="UP001630127"/>
    </source>
</evidence>
<comment type="caution">
    <text evidence="1">The sequence shown here is derived from an EMBL/GenBank/DDBJ whole genome shotgun (WGS) entry which is preliminary data.</text>
</comment>
<evidence type="ECO:0000313" key="1">
    <source>
        <dbReference type="EMBL" id="KAL3528255.1"/>
    </source>
</evidence>
<reference evidence="1 2" key="1">
    <citation type="submission" date="2024-11" db="EMBL/GenBank/DDBJ databases">
        <title>A near-complete genome assembly of Cinchona calisaya.</title>
        <authorList>
            <person name="Lian D.C."/>
            <person name="Zhao X.W."/>
            <person name="Wei L."/>
        </authorList>
    </citation>
    <scope>NUCLEOTIDE SEQUENCE [LARGE SCALE GENOMIC DNA]</scope>
    <source>
        <tissue evidence="1">Nenye</tissue>
    </source>
</reference>
<name>A0ABD3ACR9_9GENT</name>
<protein>
    <submittedName>
        <fullName evidence="1">Uncharacterized protein</fullName>
    </submittedName>
</protein>
<dbReference type="AlphaFoldDB" id="A0ABD3ACR9"/>
<proteinExistence type="predicted"/>
<dbReference type="Proteomes" id="UP001630127">
    <property type="component" value="Unassembled WGS sequence"/>
</dbReference>